<evidence type="ECO:0000313" key="2">
    <source>
        <dbReference type="EMBL" id="QHT12451.1"/>
    </source>
</evidence>
<proteinExistence type="predicted"/>
<dbReference type="EMBL" id="MN739545">
    <property type="protein sequence ID" value="QHT12451.1"/>
    <property type="molecule type" value="Genomic_DNA"/>
</dbReference>
<dbReference type="SUPFAM" id="SSF82771">
    <property type="entry name" value="GIY-YIG endonuclease"/>
    <property type="match status" value="1"/>
</dbReference>
<dbReference type="AlphaFoldDB" id="A0A6C0D7E8"/>
<sequence>MDLPSSQDYIYIDIPKERINKHKLDFSKVNIYVLQLENGKYYVGKTSKPICERYQEHLVGQGSAWTRKFKPVCVLEEYNNVSDFDEDKITKMYMAEYGIENVRGGAYCRMEMPNSLTKLLYREIWHAQNRCLECGSRVHYVAKCKSFINEKKNVLFRIETVERKNTDWYIVLGISCVILLSLNYFNFKVFTL</sequence>
<dbReference type="InterPro" id="IPR035901">
    <property type="entry name" value="GIY-YIG_endonuc_sf"/>
</dbReference>
<keyword evidence="1" id="KW-0812">Transmembrane</keyword>
<evidence type="ECO:0008006" key="3">
    <source>
        <dbReference type="Google" id="ProtNLM"/>
    </source>
</evidence>
<keyword evidence="1" id="KW-0472">Membrane</keyword>
<name>A0A6C0D7E8_9ZZZZ</name>
<dbReference type="Gene3D" id="3.40.1440.10">
    <property type="entry name" value="GIY-YIG endonuclease"/>
    <property type="match status" value="1"/>
</dbReference>
<accession>A0A6C0D7E8</accession>
<protein>
    <recommendedName>
        <fullName evidence="3">GIY-YIG domain-containing protein</fullName>
    </recommendedName>
</protein>
<reference evidence="2" key="1">
    <citation type="journal article" date="2020" name="Nature">
        <title>Giant virus diversity and host interactions through global metagenomics.</title>
        <authorList>
            <person name="Schulz F."/>
            <person name="Roux S."/>
            <person name="Paez-Espino D."/>
            <person name="Jungbluth S."/>
            <person name="Walsh D.A."/>
            <person name="Denef V.J."/>
            <person name="McMahon K.D."/>
            <person name="Konstantinidis K.T."/>
            <person name="Eloe-Fadrosh E.A."/>
            <person name="Kyrpides N.C."/>
            <person name="Woyke T."/>
        </authorList>
    </citation>
    <scope>NUCLEOTIDE SEQUENCE</scope>
    <source>
        <strain evidence="2">GVMAG-M-3300023174-129</strain>
    </source>
</reference>
<evidence type="ECO:0000256" key="1">
    <source>
        <dbReference type="SAM" id="Phobius"/>
    </source>
</evidence>
<organism evidence="2">
    <name type="scientific">viral metagenome</name>
    <dbReference type="NCBI Taxonomy" id="1070528"/>
    <lineage>
        <taxon>unclassified sequences</taxon>
        <taxon>metagenomes</taxon>
        <taxon>organismal metagenomes</taxon>
    </lineage>
</organism>
<keyword evidence="1" id="KW-1133">Transmembrane helix</keyword>
<feature type="transmembrane region" description="Helical" evidence="1">
    <location>
        <begin position="168"/>
        <end position="187"/>
    </location>
</feature>